<keyword evidence="1" id="KW-0805">Transcription regulation</keyword>
<evidence type="ECO:0000256" key="2">
    <source>
        <dbReference type="ARBA" id="ARBA00023125"/>
    </source>
</evidence>
<name>A0A8G2F9E1_DESNO</name>
<dbReference type="InterPro" id="IPR050204">
    <property type="entry name" value="AraC_XylS_family_regulators"/>
</dbReference>
<comment type="caution">
    <text evidence="6">The sequence shown here is derived from an EMBL/GenBank/DDBJ whole genome shotgun (WGS) entry which is preliminary data.</text>
</comment>
<dbReference type="InterPro" id="IPR037923">
    <property type="entry name" value="HTH-like"/>
</dbReference>
<protein>
    <submittedName>
        <fullName evidence="6">AraC-type DNA-binding protein</fullName>
    </submittedName>
</protein>
<evidence type="ECO:0000256" key="1">
    <source>
        <dbReference type="ARBA" id="ARBA00023015"/>
    </source>
</evidence>
<gene>
    <name evidence="6" type="ORF">SAMN05421830_11850</name>
</gene>
<keyword evidence="7" id="KW-1185">Reference proteome</keyword>
<evidence type="ECO:0000313" key="7">
    <source>
        <dbReference type="Proteomes" id="UP000199581"/>
    </source>
</evidence>
<dbReference type="PROSITE" id="PS00041">
    <property type="entry name" value="HTH_ARAC_FAMILY_1"/>
    <property type="match status" value="1"/>
</dbReference>
<dbReference type="SUPFAM" id="SSF51215">
    <property type="entry name" value="Regulatory protein AraC"/>
    <property type="match status" value="1"/>
</dbReference>
<dbReference type="Pfam" id="PF02311">
    <property type="entry name" value="AraC_binding"/>
    <property type="match status" value="1"/>
</dbReference>
<dbReference type="InterPro" id="IPR018060">
    <property type="entry name" value="HTH_AraC"/>
</dbReference>
<dbReference type="SMART" id="SM00342">
    <property type="entry name" value="HTH_ARAC"/>
    <property type="match status" value="1"/>
</dbReference>
<dbReference type="InterPro" id="IPR009057">
    <property type="entry name" value="Homeodomain-like_sf"/>
</dbReference>
<dbReference type="Pfam" id="PF12833">
    <property type="entry name" value="HTH_18"/>
    <property type="match status" value="1"/>
</dbReference>
<dbReference type="AlphaFoldDB" id="A0A8G2F9E1"/>
<dbReference type="Gene3D" id="1.10.10.60">
    <property type="entry name" value="Homeodomain-like"/>
    <property type="match status" value="2"/>
</dbReference>
<sequence length="284" mass="32014">MTTSRDTATFWIEPDLHSMECLRATYIQHHFAPHAHAEFVIGVIETGAQRVRYRGGHEIMPERSLCVINPGELHTGHAATSAGWSYSTIYPDPSLLVDVASQIKGKLCGVPNCGQLVNFDYELADEFKYLHRALFSGMASRLARQSLLLQFLARLVTRHFDIQPPSELPIANRRSILRTRDYLQEHFGEQVALEELARLANLSPFHFARSFTRFIGISPHAYQLQIRIREAKLLLASGMPIAQVAVSTGFADQSHLANRFKAVCGITPRQYLKVSKKLQEFPDS</sequence>
<dbReference type="InterPro" id="IPR003313">
    <property type="entry name" value="AraC-bd"/>
</dbReference>
<reference evidence="6 7" key="1">
    <citation type="submission" date="2016-10" db="EMBL/GenBank/DDBJ databases">
        <authorList>
            <person name="Varghese N."/>
            <person name="Submissions S."/>
        </authorList>
    </citation>
    <scope>NUCLEOTIDE SEQUENCE [LARGE SCALE GENOMIC DNA]</scope>
    <source>
        <strain evidence="6 7">DSM 1741</strain>
    </source>
</reference>
<proteinExistence type="predicted"/>
<evidence type="ECO:0000259" key="5">
    <source>
        <dbReference type="PROSITE" id="PS01124"/>
    </source>
</evidence>
<dbReference type="EMBL" id="FOTO01000018">
    <property type="protein sequence ID" value="SFM17965.1"/>
    <property type="molecule type" value="Genomic_DNA"/>
</dbReference>
<dbReference type="SUPFAM" id="SSF46689">
    <property type="entry name" value="Homeodomain-like"/>
    <property type="match status" value="2"/>
</dbReference>
<dbReference type="OrthoDB" id="112032at2"/>
<keyword evidence="3" id="KW-0010">Activator</keyword>
<organism evidence="6 7">
    <name type="scientific">Desulfomicrobium norvegicum (strain DSM 1741 / NCIMB 8310)</name>
    <name type="common">Desulfovibrio baculatus (strain Norway 4)</name>
    <name type="synonym">Desulfovibrio desulfuricans (strain Norway 4)</name>
    <dbReference type="NCBI Taxonomy" id="52561"/>
    <lineage>
        <taxon>Bacteria</taxon>
        <taxon>Pseudomonadati</taxon>
        <taxon>Thermodesulfobacteriota</taxon>
        <taxon>Desulfovibrionia</taxon>
        <taxon>Desulfovibrionales</taxon>
        <taxon>Desulfomicrobiaceae</taxon>
        <taxon>Desulfomicrobium</taxon>
    </lineage>
</organism>
<accession>A0A8G2F9E1</accession>
<dbReference type="InterPro" id="IPR018062">
    <property type="entry name" value="HTH_AraC-typ_CS"/>
</dbReference>
<evidence type="ECO:0000256" key="3">
    <source>
        <dbReference type="ARBA" id="ARBA00023159"/>
    </source>
</evidence>
<keyword evidence="2 6" id="KW-0238">DNA-binding</keyword>
<dbReference type="PANTHER" id="PTHR46796:SF2">
    <property type="entry name" value="TRANSCRIPTIONAL REGULATORY PROTEIN"/>
    <property type="match status" value="1"/>
</dbReference>
<evidence type="ECO:0000313" key="6">
    <source>
        <dbReference type="EMBL" id="SFM17965.1"/>
    </source>
</evidence>
<dbReference type="GO" id="GO:0043565">
    <property type="term" value="F:sequence-specific DNA binding"/>
    <property type="evidence" value="ECO:0007669"/>
    <property type="project" value="InterPro"/>
</dbReference>
<dbReference type="PANTHER" id="PTHR46796">
    <property type="entry name" value="HTH-TYPE TRANSCRIPTIONAL ACTIVATOR RHAS-RELATED"/>
    <property type="match status" value="1"/>
</dbReference>
<dbReference type="PROSITE" id="PS01124">
    <property type="entry name" value="HTH_ARAC_FAMILY_2"/>
    <property type="match status" value="1"/>
</dbReference>
<evidence type="ECO:0000256" key="4">
    <source>
        <dbReference type="ARBA" id="ARBA00023163"/>
    </source>
</evidence>
<feature type="domain" description="HTH araC/xylS-type" evidence="5">
    <location>
        <begin position="177"/>
        <end position="274"/>
    </location>
</feature>
<dbReference type="GO" id="GO:0003700">
    <property type="term" value="F:DNA-binding transcription factor activity"/>
    <property type="evidence" value="ECO:0007669"/>
    <property type="project" value="InterPro"/>
</dbReference>
<dbReference type="Proteomes" id="UP000199581">
    <property type="component" value="Unassembled WGS sequence"/>
</dbReference>
<keyword evidence="4" id="KW-0804">Transcription</keyword>